<dbReference type="Gene3D" id="2.80.10.50">
    <property type="match status" value="1"/>
</dbReference>
<evidence type="ECO:0000313" key="2">
    <source>
        <dbReference type="Proteomes" id="UP001629230"/>
    </source>
</evidence>
<protein>
    <recommendedName>
        <fullName evidence="3">SMP-30/Gluconolactonase/LRE-like region domain-containing protein</fullName>
    </recommendedName>
</protein>
<name>A0ABW9B2V8_9BURK</name>
<dbReference type="Gene3D" id="2.40.10.500">
    <property type="match status" value="1"/>
</dbReference>
<dbReference type="SUPFAM" id="SSF101898">
    <property type="entry name" value="NHL repeat"/>
    <property type="match status" value="1"/>
</dbReference>
<dbReference type="Proteomes" id="UP001629230">
    <property type="component" value="Unassembled WGS sequence"/>
</dbReference>
<dbReference type="EMBL" id="JAQQEZ010000035">
    <property type="protein sequence ID" value="MFM0005994.1"/>
    <property type="molecule type" value="Genomic_DNA"/>
</dbReference>
<proteinExistence type="predicted"/>
<comment type="caution">
    <text evidence="1">The sequence shown here is derived from an EMBL/GenBank/DDBJ whole genome shotgun (WGS) entry which is preliminary data.</text>
</comment>
<dbReference type="SUPFAM" id="SSF63829">
    <property type="entry name" value="Calcium-dependent phosphotriesterase"/>
    <property type="match status" value="1"/>
</dbReference>
<dbReference type="RefSeq" id="WP_408180621.1">
    <property type="nucleotide sequence ID" value="NZ_JAQQEZ010000035.1"/>
</dbReference>
<gene>
    <name evidence="1" type="ORF">PQR57_34020</name>
</gene>
<keyword evidence="2" id="KW-1185">Reference proteome</keyword>
<organism evidence="1 2">
    <name type="scientific">Paraburkholderia dipogonis</name>
    <dbReference type="NCBI Taxonomy" id="1211383"/>
    <lineage>
        <taxon>Bacteria</taxon>
        <taxon>Pseudomonadati</taxon>
        <taxon>Pseudomonadota</taxon>
        <taxon>Betaproteobacteria</taxon>
        <taxon>Burkholderiales</taxon>
        <taxon>Burkholderiaceae</taxon>
        <taxon>Paraburkholderia</taxon>
    </lineage>
</organism>
<accession>A0ABW9B2V8</accession>
<reference evidence="1 2" key="1">
    <citation type="journal article" date="2024" name="Chem. Sci.">
        <title>Discovery of megapolipeptins by genome mining of a Burkholderiales bacteria collection.</title>
        <authorList>
            <person name="Paulo B.S."/>
            <person name="Recchia M.J.J."/>
            <person name="Lee S."/>
            <person name="Fergusson C.H."/>
            <person name="Romanowski S.B."/>
            <person name="Hernandez A."/>
            <person name="Krull N."/>
            <person name="Liu D.Y."/>
            <person name="Cavanagh H."/>
            <person name="Bos A."/>
            <person name="Gray C.A."/>
            <person name="Murphy B.T."/>
            <person name="Linington R.G."/>
            <person name="Eustaquio A.S."/>
        </authorList>
    </citation>
    <scope>NUCLEOTIDE SEQUENCE [LARGE SCALE GENOMIC DNA]</scope>
    <source>
        <strain evidence="1 2">RL17-350-BIC-A</strain>
    </source>
</reference>
<evidence type="ECO:0000313" key="1">
    <source>
        <dbReference type="EMBL" id="MFM0005994.1"/>
    </source>
</evidence>
<evidence type="ECO:0008006" key="3">
    <source>
        <dbReference type="Google" id="ProtNLM"/>
    </source>
</evidence>
<sequence>MTANMSVQVPAGTIVSSPNGDVVTIGGTSNTIYTQAGAQVTVPANATGPANNLVTTAQATGNGITTSALTAVSMAGSPTTNLSPVDGTGEAAVLWGGGHLTVNASGDIVLSDRLALRRVTQSGVVTTLSSAAEWDGVAIDAAGNIYGSGNTTLTSTSPFTLGGSLSELTASGVYQQLFANWATASSGLVGGGGLVADNKGNLFLADAANNRIVKFNLAGNTWTVLAGSGTSGNVDGVGSAATFSFNGTPDLAIDSSGDLYVKSLDAVRKIAPDGTVTTVASKLSNASSAIAVDSQGNVYAAGVQIIYRIAANGSMVSYPFSNSTDFITSMTTDSAGNLYVGTRGVGAQVFKITF</sequence>